<comment type="caution">
    <text evidence="1">The sequence shown here is derived from an EMBL/GenBank/DDBJ whole genome shotgun (WGS) entry which is preliminary data.</text>
</comment>
<sequence length="281" mass="32530">MDRQLWDIVEGTDNPPKAEKNDMALGLIEYSCFWFRAKIDDKLRRFTSAKIVWDALAVICALPKNENSIAAVIEHLESIPTVIKRLDDVDNHGDWSDKVKTYLTDQQLWDIVERTNEPPEAKNDEALVVIMFSCGYRLHFMILGITSAKVTWDTLEEICKVPKSDYIVSEEYDYMAWSVRMEAYLRQQNLWDIDEAATEPEDDEIAFNDRSKKNAIALYLIWESSDAFFSFKKSTRTAQIAWNTLAEFGKSGGSYLSFNFLLYRIVAISLLSLENERDQKF</sequence>
<accession>A0AAW0J1X5</accession>
<reference evidence="1 2" key="1">
    <citation type="journal article" date="2018" name="Sci. Data">
        <title>The draft genome sequence of cork oak.</title>
        <authorList>
            <person name="Ramos A.M."/>
            <person name="Usie A."/>
            <person name="Barbosa P."/>
            <person name="Barros P.M."/>
            <person name="Capote T."/>
            <person name="Chaves I."/>
            <person name="Simoes F."/>
            <person name="Abreu I."/>
            <person name="Carrasquinho I."/>
            <person name="Faro C."/>
            <person name="Guimaraes J.B."/>
            <person name="Mendonca D."/>
            <person name="Nobrega F."/>
            <person name="Rodrigues L."/>
            <person name="Saibo N.J.M."/>
            <person name="Varela M.C."/>
            <person name="Egas C."/>
            <person name="Matos J."/>
            <person name="Miguel C.M."/>
            <person name="Oliveira M.M."/>
            <person name="Ricardo C.P."/>
            <person name="Goncalves S."/>
        </authorList>
    </citation>
    <scope>NUCLEOTIDE SEQUENCE [LARGE SCALE GENOMIC DNA]</scope>
    <source>
        <strain evidence="2">cv. HL8</strain>
    </source>
</reference>
<dbReference type="EMBL" id="PKMF04000740">
    <property type="protein sequence ID" value="KAK7820436.1"/>
    <property type="molecule type" value="Genomic_DNA"/>
</dbReference>
<evidence type="ECO:0008006" key="3">
    <source>
        <dbReference type="Google" id="ProtNLM"/>
    </source>
</evidence>
<evidence type="ECO:0000313" key="1">
    <source>
        <dbReference type="EMBL" id="KAK7820436.1"/>
    </source>
</evidence>
<dbReference type="Proteomes" id="UP000237347">
    <property type="component" value="Unassembled WGS sequence"/>
</dbReference>
<name>A0AAW0J1X5_QUESU</name>
<proteinExistence type="predicted"/>
<evidence type="ECO:0000313" key="2">
    <source>
        <dbReference type="Proteomes" id="UP000237347"/>
    </source>
</evidence>
<protein>
    <recommendedName>
        <fullName evidence="3">DUF4219 domain-containing protein</fullName>
    </recommendedName>
</protein>
<keyword evidence="2" id="KW-1185">Reference proteome</keyword>
<dbReference type="AlphaFoldDB" id="A0AAW0J1X5"/>
<organism evidence="1 2">
    <name type="scientific">Quercus suber</name>
    <name type="common">Cork oak</name>
    <dbReference type="NCBI Taxonomy" id="58331"/>
    <lineage>
        <taxon>Eukaryota</taxon>
        <taxon>Viridiplantae</taxon>
        <taxon>Streptophyta</taxon>
        <taxon>Embryophyta</taxon>
        <taxon>Tracheophyta</taxon>
        <taxon>Spermatophyta</taxon>
        <taxon>Magnoliopsida</taxon>
        <taxon>eudicotyledons</taxon>
        <taxon>Gunneridae</taxon>
        <taxon>Pentapetalae</taxon>
        <taxon>rosids</taxon>
        <taxon>fabids</taxon>
        <taxon>Fagales</taxon>
        <taxon>Fagaceae</taxon>
        <taxon>Quercus</taxon>
    </lineage>
</organism>
<gene>
    <name evidence="1" type="ORF">CFP56_038899</name>
</gene>